<evidence type="ECO:0000256" key="16">
    <source>
        <dbReference type="ARBA" id="ARBA00023285"/>
    </source>
</evidence>
<dbReference type="Gene3D" id="3.40.50.1970">
    <property type="match status" value="1"/>
</dbReference>
<accession>A0A388T8H0</accession>
<dbReference type="GO" id="GO:0005737">
    <property type="term" value="C:cytoplasm"/>
    <property type="evidence" value="ECO:0007669"/>
    <property type="project" value="UniProtKB-SubCell"/>
</dbReference>
<gene>
    <name evidence="17 20" type="primary">aroB</name>
    <name evidence="20" type="ORF">NO1_0156</name>
</gene>
<feature type="binding site" evidence="17">
    <location>
        <begin position="129"/>
        <end position="130"/>
    </location>
    <ligand>
        <name>NAD(+)</name>
        <dbReference type="ChEBI" id="CHEBI:57540"/>
    </ligand>
</feature>
<comment type="similarity">
    <text evidence="5 17">Belongs to the sugar phosphate cyclases superfamily. Dehydroquinate synthase family.</text>
</comment>
<dbReference type="GO" id="GO:0000166">
    <property type="term" value="F:nucleotide binding"/>
    <property type="evidence" value="ECO:0007669"/>
    <property type="project" value="UniProtKB-KW"/>
</dbReference>
<feature type="binding site" evidence="17">
    <location>
        <begin position="105"/>
        <end position="109"/>
    </location>
    <ligand>
        <name>NAD(+)</name>
        <dbReference type="ChEBI" id="CHEBI:57540"/>
    </ligand>
</feature>
<evidence type="ECO:0000313" key="20">
    <source>
        <dbReference type="EMBL" id="GBR72653.1"/>
    </source>
</evidence>
<dbReference type="InterPro" id="IPR030963">
    <property type="entry name" value="DHQ_synth_fam"/>
</dbReference>
<dbReference type="InterPro" id="IPR050071">
    <property type="entry name" value="Dehydroquinate_synthase"/>
</dbReference>
<evidence type="ECO:0000256" key="9">
    <source>
        <dbReference type="ARBA" id="ARBA00022605"/>
    </source>
</evidence>
<keyword evidence="16 17" id="KW-0170">Cobalt</keyword>
<dbReference type="AlphaFoldDB" id="A0A388T8H0"/>
<evidence type="ECO:0000259" key="18">
    <source>
        <dbReference type="Pfam" id="PF01761"/>
    </source>
</evidence>
<evidence type="ECO:0000256" key="13">
    <source>
        <dbReference type="ARBA" id="ARBA00023027"/>
    </source>
</evidence>
<feature type="domain" description="3-dehydroquinate synthase C-terminal" evidence="19">
    <location>
        <begin position="181"/>
        <end position="324"/>
    </location>
</feature>
<evidence type="ECO:0000259" key="19">
    <source>
        <dbReference type="Pfam" id="PF24621"/>
    </source>
</evidence>
<dbReference type="PANTHER" id="PTHR43622">
    <property type="entry name" value="3-DEHYDROQUINATE SYNTHASE"/>
    <property type="match status" value="1"/>
</dbReference>
<evidence type="ECO:0000256" key="17">
    <source>
        <dbReference type="HAMAP-Rule" id="MF_00110"/>
    </source>
</evidence>
<comment type="caution">
    <text evidence="20">The sequence shown here is derived from an EMBL/GenBank/DDBJ whole genome shotgun (WGS) entry which is preliminary data.</text>
</comment>
<keyword evidence="8 17" id="KW-0963">Cytoplasm</keyword>
<dbReference type="PIRSF" id="PIRSF001455">
    <property type="entry name" value="DHQ_synth"/>
    <property type="match status" value="1"/>
</dbReference>
<evidence type="ECO:0000256" key="3">
    <source>
        <dbReference type="ARBA" id="ARBA00004496"/>
    </source>
</evidence>
<dbReference type="Pfam" id="PF24621">
    <property type="entry name" value="DHQS_C"/>
    <property type="match status" value="1"/>
</dbReference>
<feature type="binding site" evidence="17">
    <location>
        <position position="142"/>
    </location>
    <ligand>
        <name>NAD(+)</name>
        <dbReference type="ChEBI" id="CHEBI:57540"/>
    </ligand>
</feature>
<dbReference type="Gene3D" id="1.20.1090.10">
    <property type="entry name" value="Dehydroquinate synthase-like - alpha domain"/>
    <property type="match status" value="1"/>
</dbReference>
<dbReference type="FunFam" id="3.40.50.1970:FF:000001">
    <property type="entry name" value="3-dehydroquinate synthase"/>
    <property type="match status" value="1"/>
</dbReference>
<evidence type="ECO:0000256" key="14">
    <source>
        <dbReference type="ARBA" id="ARBA00023141"/>
    </source>
</evidence>
<comment type="function">
    <text evidence="17">Catalyzes the conversion of 3-deoxy-D-arabino-heptulosonate 7-phosphate (DAHP) to dehydroquinate (DHQ).</text>
</comment>
<comment type="catalytic activity">
    <reaction evidence="1 17">
        <text>7-phospho-2-dehydro-3-deoxy-D-arabino-heptonate = 3-dehydroquinate + phosphate</text>
        <dbReference type="Rhea" id="RHEA:21968"/>
        <dbReference type="ChEBI" id="CHEBI:32364"/>
        <dbReference type="ChEBI" id="CHEBI:43474"/>
        <dbReference type="ChEBI" id="CHEBI:58394"/>
        <dbReference type="EC" id="4.2.3.4"/>
    </reaction>
</comment>
<keyword evidence="21" id="KW-1185">Reference proteome</keyword>
<keyword evidence="15 17" id="KW-0456">Lyase</keyword>
<organism evidence="20 21">
    <name type="scientific">Termititenax aidoneus</name>
    <dbReference type="NCBI Taxonomy" id="2218524"/>
    <lineage>
        <taxon>Bacteria</taxon>
        <taxon>Bacillati</taxon>
        <taxon>Candidatus Margulisiibacteriota</taxon>
        <taxon>Candidatus Termititenacia</taxon>
        <taxon>Candidatus Termititenacales</taxon>
        <taxon>Candidatus Termititenacaceae</taxon>
        <taxon>Candidatus Termititenax</taxon>
    </lineage>
</organism>
<sequence>MPDVKVKLAQRSYTVRIGAGLLDKSCQLLSDLDLHGKILIVSNKKIFGLYGKQLQANLEKHYSTQVYLIGDGEKYKSFGVLQKVLRFLIQNKFERSDTIAALGGGVVGDLAGFAAAVYLRGINFVQLPTTLLAQVDSSVGGKTAVNDSLGKNLIGAFYQPRLVIADTKTLRSLPARELRCGLGEIVKYGLIDTPRLLTALGQKADITANLLAQCCADLLAQCCRIKAKIVSADERENDRRAILNFGHTIGHALETISHYRISHGEAVALGALGAAHISIMRGYLPWQTLDKLQKLFTKLGLPTHTGRRLDPDQIYRVMQSDKKVADSRLRMVLLKAIGKPIVCPVEYAEIARALAII</sequence>
<evidence type="ECO:0000313" key="21">
    <source>
        <dbReference type="Proteomes" id="UP000269352"/>
    </source>
</evidence>
<evidence type="ECO:0000256" key="6">
    <source>
        <dbReference type="ARBA" id="ARBA00013031"/>
    </source>
</evidence>
<reference evidence="20 21" key="1">
    <citation type="journal article" date="2019" name="ISME J.">
        <title>Genome analyses of uncultured TG2/ZB3 bacteria in 'Margulisbacteria' specifically attached to ectosymbiotic spirochetes of protists in the termite gut.</title>
        <authorList>
            <person name="Utami Y.D."/>
            <person name="Kuwahara H."/>
            <person name="Igai K."/>
            <person name="Murakami T."/>
            <person name="Sugaya K."/>
            <person name="Morikawa T."/>
            <person name="Nagura Y."/>
            <person name="Yuki M."/>
            <person name="Deevong P."/>
            <person name="Inoue T."/>
            <person name="Kihara K."/>
            <person name="Lo N."/>
            <person name="Yamada A."/>
            <person name="Ohkuma M."/>
            <person name="Hongoh Y."/>
        </authorList>
    </citation>
    <scope>NUCLEOTIDE SEQUENCE [LARGE SCALE GENOMIC DNA]</scope>
    <source>
        <strain evidence="20">NkOx7-01</strain>
    </source>
</reference>
<dbReference type="HAMAP" id="MF_00110">
    <property type="entry name" value="DHQ_synthase"/>
    <property type="match status" value="1"/>
</dbReference>
<evidence type="ECO:0000256" key="1">
    <source>
        <dbReference type="ARBA" id="ARBA00001393"/>
    </source>
</evidence>
<comment type="pathway">
    <text evidence="4 17">Metabolic intermediate biosynthesis; chorismate biosynthesis; chorismate from D-erythrose 4-phosphate and phosphoenolpyruvate: step 2/7.</text>
</comment>
<comment type="subcellular location">
    <subcellularLocation>
        <location evidence="3 17">Cytoplasm</location>
    </subcellularLocation>
</comment>
<dbReference type="PANTHER" id="PTHR43622:SF7">
    <property type="entry name" value="3-DEHYDROQUINATE SYNTHASE, CHLOROPLASTIC"/>
    <property type="match status" value="1"/>
</dbReference>
<dbReference type="GO" id="GO:0008652">
    <property type="term" value="P:amino acid biosynthetic process"/>
    <property type="evidence" value="ECO:0007669"/>
    <property type="project" value="UniProtKB-KW"/>
</dbReference>
<dbReference type="NCBIfam" id="TIGR01357">
    <property type="entry name" value="aroB"/>
    <property type="match status" value="1"/>
</dbReference>
<dbReference type="GO" id="GO:0009423">
    <property type="term" value="P:chorismate biosynthetic process"/>
    <property type="evidence" value="ECO:0007669"/>
    <property type="project" value="UniProtKB-UniRule"/>
</dbReference>
<comment type="cofactor">
    <cofactor evidence="17">
        <name>Co(2+)</name>
        <dbReference type="ChEBI" id="CHEBI:48828"/>
    </cofactor>
    <cofactor evidence="17">
        <name>Zn(2+)</name>
        <dbReference type="ChEBI" id="CHEBI:29105"/>
    </cofactor>
    <text evidence="17">Binds 1 divalent metal cation per subunit. Can use either Co(2+) or Zn(2+).</text>
</comment>
<dbReference type="GO" id="GO:0009073">
    <property type="term" value="P:aromatic amino acid family biosynthetic process"/>
    <property type="evidence" value="ECO:0007669"/>
    <property type="project" value="UniProtKB-KW"/>
</dbReference>
<keyword evidence="12 17" id="KW-0862">Zinc</keyword>
<name>A0A388T8H0_TERA1</name>
<comment type="cofactor">
    <cofactor evidence="2 17">
        <name>NAD(+)</name>
        <dbReference type="ChEBI" id="CHEBI:57540"/>
    </cofactor>
</comment>
<dbReference type="Proteomes" id="UP000269352">
    <property type="component" value="Unassembled WGS sequence"/>
</dbReference>
<dbReference type="EMBL" id="BGZN01000002">
    <property type="protein sequence ID" value="GBR72653.1"/>
    <property type="molecule type" value="Genomic_DNA"/>
</dbReference>
<keyword evidence="10 17" id="KW-0479">Metal-binding</keyword>
<dbReference type="GO" id="GO:0003856">
    <property type="term" value="F:3-dehydroquinate synthase activity"/>
    <property type="evidence" value="ECO:0007669"/>
    <property type="project" value="UniProtKB-UniRule"/>
</dbReference>
<dbReference type="UniPathway" id="UPA00053">
    <property type="reaction ID" value="UER00085"/>
</dbReference>
<evidence type="ECO:0000256" key="5">
    <source>
        <dbReference type="ARBA" id="ARBA00005412"/>
    </source>
</evidence>
<dbReference type="InterPro" id="IPR016037">
    <property type="entry name" value="DHQ_synth_AroB"/>
</dbReference>
<dbReference type="Pfam" id="PF01761">
    <property type="entry name" value="DHQ_synthase"/>
    <property type="match status" value="1"/>
</dbReference>
<dbReference type="InterPro" id="IPR056179">
    <property type="entry name" value="DHQS_C"/>
</dbReference>
<evidence type="ECO:0000256" key="12">
    <source>
        <dbReference type="ARBA" id="ARBA00022833"/>
    </source>
</evidence>
<proteinExistence type="inferred from homology"/>
<dbReference type="SUPFAM" id="SSF56796">
    <property type="entry name" value="Dehydroquinate synthase-like"/>
    <property type="match status" value="1"/>
</dbReference>
<evidence type="ECO:0000256" key="11">
    <source>
        <dbReference type="ARBA" id="ARBA00022741"/>
    </source>
</evidence>
<feature type="domain" description="3-dehydroquinate synthase N-terminal" evidence="18">
    <location>
        <begin position="68"/>
        <end position="179"/>
    </location>
</feature>
<keyword evidence="14 17" id="KW-0057">Aromatic amino acid biosynthesis</keyword>
<evidence type="ECO:0000256" key="10">
    <source>
        <dbReference type="ARBA" id="ARBA00022723"/>
    </source>
</evidence>
<feature type="binding site" evidence="17">
    <location>
        <position position="184"/>
    </location>
    <ligand>
        <name>Zn(2+)</name>
        <dbReference type="ChEBI" id="CHEBI:29105"/>
    </ligand>
</feature>
<keyword evidence="9 17" id="KW-0028">Amino-acid biosynthesis</keyword>
<protein>
    <recommendedName>
        <fullName evidence="7 17">3-dehydroquinate synthase</fullName>
        <shortName evidence="17">DHQS</shortName>
        <ecNumber evidence="6 17">4.2.3.4</ecNumber>
    </recommendedName>
</protein>
<evidence type="ECO:0000256" key="7">
    <source>
        <dbReference type="ARBA" id="ARBA00017684"/>
    </source>
</evidence>
<evidence type="ECO:0000256" key="4">
    <source>
        <dbReference type="ARBA" id="ARBA00004661"/>
    </source>
</evidence>
<feature type="binding site" evidence="17">
    <location>
        <begin position="71"/>
        <end position="76"/>
    </location>
    <ligand>
        <name>NAD(+)</name>
        <dbReference type="ChEBI" id="CHEBI:57540"/>
    </ligand>
</feature>
<feature type="binding site" evidence="17">
    <location>
        <position position="247"/>
    </location>
    <ligand>
        <name>Zn(2+)</name>
        <dbReference type="ChEBI" id="CHEBI:29105"/>
    </ligand>
</feature>
<evidence type="ECO:0000256" key="15">
    <source>
        <dbReference type="ARBA" id="ARBA00023239"/>
    </source>
</evidence>
<feature type="binding site" evidence="17">
    <location>
        <position position="263"/>
    </location>
    <ligand>
        <name>Zn(2+)</name>
        <dbReference type="ChEBI" id="CHEBI:29105"/>
    </ligand>
</feature>
<keyword evidence="13 17" id="KW-0520">NAD</keyword>
<evidence type="ECO:0000256" key="2">
    <source>
        <dbReference type="ARBA" id="ARBA00001911"/>
    </source>
</evidence>
<keyword evidence="11 17" id="KW-0547">Nucleotide-binding</keyword>
<feature type="binding site" evidence="17">
    <location>
        <position position="151"/>
    </location>
    <ligand>
        <name>NAD(+)</name>
        <dbReference type="ChEBI" id="CHEBI:57540"/>
    </ligand>
</feature>
<dbReference type="EC" id="4.2.3.4" evidence="6 17"/>
<evidence type="ECO:0000256" key="8">
    <source>
        <dbReference type="ARBA" id="ARBA00022490"/>
    </source>
</evidence>
<comment type="caution">
    <text evidence="17">Lacks conserved residue(s) required for the propagation of feature annotation.</text>
</comment>
<dbReference type="InterPro" id="IPR030960">
    <property type="entry name" value="DHQS/DOIS_N"/>
</dbReference>
<dbReference type="GO" id="GO:0046872">
    <property type="term" value="F:metal ion binding"/>
    <property type="evidence" value="ECO:0007669"/>
    <property type="project" value="UniProtKB-KW"/>
</dbReference>
<dbReference type="CDD" id="cd08195">
    <property type="entry name" value="DHQS"/>
    <property type="match status" value="1"/>
</dbReference>